<evidence type="ECO:0000313" key="2">
    <source>
        <dbReference type="Proteomes" id="UP000318431"/>
    </source>
</evidence>
<protein>
    <submittedName>
        <fullName evidence="1">Uncharacterized protein DUF1176</fullName>
    </submittedName>
</protein>
<dbReference type="InterPro" id="IPR009560">
    <property type="entry name" value="DUF1176"/>
</dbReference>
<dbReference type="Proteomes" id="UP000318431">
    <property type="component" value="Unassembled WGS sequence"/>
</dbReference>
<proteinExistence type="predicted"/>
<keyword evidence="2" id="KW-1185">Reference proteome</keyword>
<accession>A0A562R3T5</accession>
<name>A0A562R3T5_9BURK</name>
<reference evidence="1 2" key="1">
    <citation type="journal article" date="2015" name="Stand. Genomic Sci.">
        <title>Genomic Encyclopedia of Bacterial and Archaeal Type Strains, Phase III: the genomes of soil and plant-associated and newly described type strains.</title>
        <authorList>
            <person name="Whitman W.B."/>
            <person name="Woyke T."/>
            <person name="Klenk H.P."/>
            <person name="Zhou Y."/>
            <person name="Lilburn T.G."/>
            <person name="Beck B.J."/>
            <person name="De Vos P."/>
            <person name="Vandamme P."/>
            <person name="Eisen J.A."/>
            <person name="Garrity G."/>
            <person name="Hugenholtz P."/>
            <person name="Kyrpides N.C."/>
        </authorList>
    </citation>
    <scope>NUCLEOTIDE SEQUENCE [LARGE SCALE GENOMIC DNA]</scope>
    <source>
        <strain evidence="1 2">CGMCC 1.10822</strain>
    </source>
</reference>
<gene>
    <name evidence="1" type="ORF">IP91_03683</name>
</gene>
<comment type="caution">
    <text evidence="1">The sequence shown here is derived from an EMBL/GenBank/DDBJ whole genome shotgun (WGS) entry which is preliminary data.</text>
</comment>
<dbReference type="AlphaFoldDB" id="A0A562R3T5"/>
<evidence type="ECO:0000313" key="1">
    <source>
        <dbReference type="EMBL" id="TWI63711.1"/>
    </source>
</evidence>
<sequence>MSAPFFDDNAIVAFVPTLRNLMIRLSIAALLGATLPAIPFPALAGDTYGFHFTHKDWELACDNTRTCRAAGYQEDDGRLPAVSVLLERQAGAGQPVIAKVRIGDYAEDAPRPQSSTLAMSIDRKPQGDVQLDPQTSTARLGTAQMEALVRALAKDSVVQWTDGHQAWTVSGKGAAAVLLKMDEYQRRIGTHTALIRRGNRGEEKVAAAVPVPEISPASAGSTEVDLPPAARAALLREVRGTIGKEDCSGFAADRLAALRLTPEKLLVQVPCWTGAYNEGTAFWIANRTAPYSPVLVTLDGSDYAAGVVSATQKGRGLGDCWRTQEWVWDGRRFMLAEDATTGMCRMVAAGGAWKLYTYTAKVTRGSR</sequence>
<organism evidence="1 2">
    <name type="scientific">Pseudoduganella lurida</name>
    <dbReference type="NCBI Taxonomy" id="1036180"/>
    <lineage>
        <taxon>Bacteria</taxon>
        <taxon>Pseudomonadati</taxon>
        <taxon>Pseudomonadota</taxon>
        <taxon>Betaproteobacteria</taxon>
        <taxon>Burkholderiales</taxon>
        <taxon>Oxalobacteraceae</taxon>
        <taxon>Telluria group</taxon>
        <taxon>Pseudoduganella</taxon>
    </lineage>
</organism>
<dbReference type="EMBL" id="VLLB01000006">
    <property type="protein sequence ID" value="TWI63711.1"/>
    <property type="molecule type" value="Genomic_DNA"/>
</dbReference>
<dbReference type="Pfam" id="PF06674">
    <property type="entry name" value="DUF1176"/>
    <property type="match status" value="1"/>
</dbReference>